<protein>
    <submittedName>
        <fullName evidence="2">Uncharacterized protein</fullName>
    </submittedName>
</protein>
<evidence type="ECO:0000256" key="1">
    <source>
        <dbReference type="SAM" id="MobiDB-lite"/>
    </source>
</evidence>
<accession>A0AAN6PTZ1</accession>
<feature type="compositionally biased region" description="Basic and acidic residues" evidence="1">
    <location>
        <begin position="1"/>
        <end position="29"/>
    </location>
</feature>
<feature type="compositionally biased region" description="Polar residues" evidence="1">
    <location>
        <begin position="56"/>
        <end position="81"/>
    </location>
</feature>
<reference evidence="2" key="1">
    <citation type="journal article" date="2023" name="Mol. Phylogenet. Evol.">
        <title>Genome-scale phylogeny and comparative genomics of the fungal order Sordariales.</title>
        <authorList>
            <person name="Hensen N."/>
            <person name="Bonometti L."/>
            <person name="Westerberg I."/>
            <person name="Brannstrom I.O."/>
            <person name="Guillou S."/>
            <person name="Cros-Aarteil S."/>
            <person name="Calhoun S."/>
            <person name="Haridas S."/>
            <person name="Kuo A."/>
            <person name="Mondo S."/>
            <person name="Pangilinan J."/>
            <person name="Riley R."/>
            <person name="LaButti K."/>
            <person name="Andreopoulos B."/>
            <person name="Lipzen A."/>
            <person name="Chen C."/>
            <person name="Yan M."/>
            <person name="Daum C."/>
            <person name="Ng V."/>
            <person name="Clum A."/>
            <person name="Steindorff A."/>
            <person name="Ohm R.A."/>
            <person name="Martin F."/>
            <person name="Silar P."/>
            <person name="Natvig D.O."/>
            <person name="Lalanne C."/>
            <person name="Gautier V."/>
            <person name="Ament-Velasquez S.L."/>
            <person name="Kruys A."/>
            <person name="Hutchinson M.I."/>
            <person name="Powell A.J."/>
            <person name="Barry K."/>
            <person name="Miller A.N."/>
            <person name="Grigoriev I.V."/>
            <person name="Debuchy R."/>
            <person name="Gladieux P."/>
            <person name="Hiltunen Thoren M."/>
            <person name="Johannesson H."/>
        </authorList>
    </citation>
    <scope>NUCLEOTIDE SEQUENCE</scope>
    <source>
        <strain evidence="2">CBS 757.83</strain>
    </source>
</reference>
<evidence type="ECO:0000313" key="2">
    <source>
        <dbReference type="EMBL" id="KAK4097733.1"/>
    </source>
</evidence>
<feature type="compositionally biased region" description="Gly residues" evidence="1">
    <location>
        <begin position="140"/>
        <end position="150"/>
    </location>
</feature>
<dbReference type="EMBL" id="MU863669">
    <property type="protein sequence ID" value="KAK4097733.1"/>
    <property type="molecule type" value="Genomic_DNA"/>
</dbReference>
<proteinExistence type="predicted"/>
<feature type="compositionally biased region" description="Polar residues" evidence="1">
    <location>
        <begin position="89"/>
        <end position="116"/>
    </location>
</feature>
<sequence length="168" mass="17582">MSDIAEALKDAVHPKRREQSTAETYDPHKRGPYPDQQQQQQQQHPTSRNDTKDPGFSSTTTTRETGNPASAEQTDLSNPATMSGRHGGSLTSQTLNTGEEQHQSSAHTTSAGSSKQARIADALEQGAGLRREGDASQGLGEYGGGGGGDIGAAAAKPVYKEGGKYGLS</sequence>
<comment type="caution">
    <text evidence="2">The sequence shown here is derived from an EMBL/GenBank/DDBJ whole genome shotgun (WGS) entry which is preliminary data.</text>
</comment>
<evidence type="ECO:0000313" key="3">
    <source>
        <dbReference type="Proteomes" id="UP001305647"/>
    </source>
</evidence>
<feature type="region of interest" description="Disordered" evidence="1">
    <location>
        <begin position="1"/>
        <end position="168"/>
    </location>
</feature>
<feature type="compositionally biased region" description="Basic and acidic residues" evidence="1">
    <location>
        <begin position="158"/>
        <end position="168"/>
    </location>
</feature>
<keyword evidence="3" id="KW-1185">Reference proteome</keyword>
<reference evidence="2" key="2">
    <citation type="submission" date="2023-05" db="EMBL/GenBank/DDBJ databases">
        <authorList>
            <consortium name="Lawrence Berkeley National Laboratory"/>
            <person name="Steindorff A."/>
            <person name="Hensen N."/>
            <person name="Bonometti L."/>
            <person name="Westerberg I."/>
            <person name="Brannstrom I.O."/>
            <person name="Guillou S."/>
            <person name="Cros-Aarteil S."/>
            <person name="Calhoun S."/>
            <person name="Haridas S."/>
            <person name="Kuo A."/>
            <person name="Mondo S."/>
            <person name="Pangilinan J."/>
            <person name="Riley R."/>
            <person name="Labutti K."/>
            <person name="Andreopoulos B."/>
            <person name="Lipzen A."/>
            <person name="Chen C."/>
            <person name="Yanf M."/>
            <person name="Daum C."/>
            <person name="Ng V."/>
            <person name="Clum A."/>
            <person name="Ohm R."/>
            <person name="Martin F."/>
            <person name="Silar P."/>
            <person name="Natvig D."/>
            <person name="Lalanne C."/>
            <person name="Gautier V."/>
            <person name="Ament-Velasquez S.L."/>
            <person name="Kruys A."/>
            <person name="Hutchinson M.I."/>
            <person name="Powell A.J."/>
            <person name="Barry K."/>
            <person name="Miller A.N."/>
            <person name="Grigoriev I.V."/>
            <person name="Debuchy R."/>
            <person name="Gladieux P."/>
            <person name="Thoren M.H."/>
            <person name="Johannesson H."/>
        </authorList>
    </citation>
    <scope>NUCLEOTIDE SEQUENCE</scope>
    <source>
        <strain evidence="2">CBS 757.83</strain>
    </source>
</reference>
<organism evidence="2 3">
    <name type="scientific">Parathielavia hyrcaniae</name>
    <dbReference type="NCBI Taxonomy" id="113614"/>
    <lineage>
        <taxon>Eukaryota</taxon>
        <taxon>Fungi</taxon>
        <taxon>Dikarya</taxon>
        <taxon>Ascomycota</taxon>
        <taxon>Pezizomycotina</taxon>
        <taxon>Sordariomycetes</taxon>
        <taxon>Sordariomycetidae</taxon>
        <taxon>Sordariales</taxon>
        <taxon>Chaetomiaceae</taxon>
        <taxon>Parathielavia</taxon>
    </lineage>
</organism>
<name>A0AAN6PTZ1_9PEZI</name>
<dbReference type="AlphaFoldDB" id="A0AAN6PTZ1"/>
<dbReference type="Proteomes" id="UP001305647">
    <property type="component" value="Unassembled WGS sequence"/>
</dbReference>
<gene>
    <name evidence="2" type="ORF">N658DRAFT_500155</name>
</gene>